<dbReference type="Gene3D" id="3.40.190.10">
    <property type="entry name" value="Periplasmic binding protein-like II"/>
    <property type="match status" value="2"/>
</dbReference>
<dbReference type="InterPro" id="IPR044527">
    <property type="entry name" value="NrtA/CpmA_ABC-bd_dom"/>
</dbReference>
<keyword evidence="13" id="KW-1185">Reference proteome</keyword>
<comment type="caution">
    <text evidence="12">The sequence shown here is derived from an EMBL/GenBank/DDBJ whole genome shotgun (WGS) entry which is preliminary data.</text>
</comment>
<dbReference type="SMART" id="SM00062">
    <property type="entry name" value="PBPb"/>
    <property type="match status" value="1"/>
</dbReference>
<dbReference type="AlphaFoldDB" id="A0A177ZI66"/>
<keyword evidence="8" id="KW-0472">Membrane</keyword>
<keyword evidence="5" id="KW-1003">Cell membrane</keyword>
<comment type="similarity">
    <text evidence="3">Belongs to the bacterial solute-binding protein SsuA/TauA family.</text>
</comment>
<evidence type="ECO:0000256" key="6">
    <source>
        <dbReference type="ARBA" id="ARBA00022519"/>
    </source>
</evidence>
<evidence type="ECO:0000313" key="12">
    <source>
        <dbReference type="EMBL" id="OAK67622.1"/>
    </source>
</evidence>
<dbReference type="PROSITE" id="PS51257">
    <property type="entry name" value="PROKAR_LIPOPROTEIN"/>
    <property type="match status" value="1"/>
</dbReference>
<dbReference type="RefSeq" id="WP_064468866.1">
    <property type="nucleotide sequence ID" value="NZ_LDJR01000060.1"/>
</dbReference>
<reference evidence="12 13" key="1">
    <citation type="submission" date="2015-05" db="EMBL/GenBank/DDBJ databases">
        <title>Comparison of genome.</title>
        <authorList>
            <person name="Zheng Z."/>
            <person name="Sun M."/>
        </authorList>
    </citation>
    <scope>NUCLEOTIDE SEQUENCE [LARGE SCALE GENOMIC DNA]</scope>
    <source>
        <strain evidence="12 13">G25-74</strain>
    </source>
</reference>
<accession>A0A177ZI66</accession>
<evidence type="ECO:0000256" key="5">
    <source>
        <dbReference type="ARBA" id="ARBA00022475"/>
    </source>
</evidence>
<evidence type="ECO:0000313" key="13">
    <source>
        <dbReference type="Proteomes" id="UP000077881"/>
    </source>
</evidence>
<dbReference type="InterPro" id="IPR010067">
    <property type="entry name" value="ABC_SsuA_sub-bd"/>
</dbReference>
<name>A0A177ZI66_9BACI</name>
<evidence type="ECO:0000256" key="8">
    <source>
        <dbReference type="ARBA" id="ARBA00023136"/>
    </source>
</evidence>
<dbReference type="PANTHER" id="PTHR30024">
    <property type="entry name" value="ALIPHATIC SULFONATES-BINDING PROTEIN-RELATED"/>
    <property type="match status" value="1"/>
</dbReference>
<feature type="domain" description="Solute-binding protein family 3/N-terminal" evidence="11">
    <location>
        <begin position="24"/>
        <end position="263"/>
    </location>
</feature>
<dbReference type="STRING" id="217031.ABB05_21180"/>
<evidence type="ECO:0000256" key="1">
    <source>
        <dbReference type="ARBA" id="ARBA00004418"/>
    </source>
</evidence>
<evidence type="ECO:0000256" key="2">
    <source>
        <dbReference type="ARBA" id="ARBA00004533"/>
    </source>
</evidence>
<organism evidence="12 13">
    <name type="scientific">Lederbergia galactosidilytica</name>
    <dbReference type="NCBI Taxonomy" id="217031"/>
    <lineage>
        <taxon>Bacteria</taxon>
        <taxon>Bacillati</taxon>
        <taxon>Bacillota</taxon>
        <taxon>Bacilli</taxon>
        <taxon>Bacillales</taxon>
        <taxon>Bacillaceae</taxon>
        <taxon>Lederbergia</taxon>
    </lineage>
</organism>
<keyword evidence="7" id="KW-0732">Signal</keyword>
<dbReference type="NCBIfam" id="TIGR01728">
    <property type="entry name" value="SsuA_fam"/>
    <property type="match status" value="1"/>
</dbReference>
<keyword evidence="4" id="KW-0813">Transport</keyword>
<dbReference type="Proteomes" id="UP000077881">
    <property type="component" value="Unassembled WGS sequence"/>
</dbReference>
<dbReference type="GO" id="GO:0042626">
    <property type="term" value="F:ATPase-coupled transmembrane transporter activity"/>
    <property type="evidence" value="ECO:0007669"/>
    <property type="project" value="InterPro"/>
</dbReference>
<dbReference type="EMBL" id="LDJR01000060">
    <property type="protein sequence ID" value="OAK67622.1"/>
    <property type="molecule type" value="Genomic_DNA"/>
</dbReference>
<keyword evidence="9" id="KW-0564">Palmitate</keyword>
<evidence type="ECO:0000259" key="11">
    <source>
        <dbReference type="SMART" id="SM00062"/>
    </source>
</evidence>
<dbReference type="PANTHER" id="PTHR30024:SF47">
    <property type="entry name" value="TAURINE-BINDING PERIPLASMIC PROTEIN"/>
    <property type="match status" value="1"/>
</dbReference>
<evidence type="ECO:0000256" key="4">
    <source>
        <dbReference type="ARBA" id="ARBA00022448"/>
    </source>
</evidence>
<comment type="subcellular location">
    <subcellularLocation>
        <location evidence="2">Cell inner membrane</location>
    </subcellularLocation>
    <subcellularLocation>
        <location evidence="1">Periplasm</location>
    </subcellularLocation>
</comment>
<gene>
    <name evidence="12" type="ORF">ABB05_21180</name>
</gene>
<dbReference type="CDD" id="cd13553">
    <property type="entry name" value="PBP2_NrtA_CpmA_like"/>
    <property type="match status" value="1"/>
</dbReference>
<protein>
    <submittedName>
        <fullName evidence="12">Nitrate ABC transporter substrate-binding protein</fullName>
    </submittedName>
</protein>
<dbReference type="Pfam" id="PF13379">
    <property type="entry name" value="NMT1_2"/>
    <property type="match status" value="1"/>
</dbReference>
<dbReference type="SUPFAM" id="SSF53850">
    <property type="entry name" value="Periplasmic binding protein-like II"/>
    <property type="match status" value="1"/>
</dbReference>
<keyword evidence="6" id="KW-0997">Cell inner membrane</keyword>
<dbReference type="PATRIC" id="fig|217031.6.peg.4602"/>
<sequence length="323" mass="35389">MKRLVVGLLCLIVLGGCEGNKTNTIKIGYFPNLTHIVTMIALENGFFEEEFGDNQKIETKMVNNGGLFMEAMTTKAIDIGTVGPTPAVNFYVKNPQHQIIAGAVNGGAVLVTKEKSGIKIVADLDGKRVAIPVIGGTQDIMLRKALQEVNLKTTENGGTVELYAIAPADTVSLFMQNSVDAAAIPEPWGYILETQANGELLLDWENFAWGKDSTSTVVVAREEFLKNEELVQAYLRAHQKAVNFIHENPEEAQEIVIKYIQELTGKEVNADETAVAFEHIEVTTDLNEQVIEEMAEISKAAGYIDSNNIDGLINLDHLNEVKE</sequence>
<keyword evidence="10" id="KW-0449">Lipoprotein</keyword>
<dbReference type="GO" id="GO:0005886">
    <property type="term" value="C:plasma membrane"/>
    <property type="evidence" value="ECO:0007669"/>
    <property type="project" value="UniProtKB-SubCell"/>
</dbReference>
<dbReference type="InterPro" id="IPR001638">
    <property type="entry name" value="Solute-binding_3/MltF_N"/>
</dbReference>
<evidence type="ECO:0000256" key="7">
    <source>
        <dbReference type="ARBA" id="ARBA00022729"/>
    </source>
</evidence>
<dbReference type="GO" id="GO:0042597">
    <property type="term" value="C:periplasmic space"/>
    <property type="evidence" value="ECO:0007669"/>
    <property type="project" value="UniProtKB-SubCell"/>
</dbReference>
<dbReference type="OrthoDB" id="506341at2"/>
<evidence type="ECO:0000256" key="9">
    <source>
        <dbReference type="ARBA" id="ARBA00023139"/>
    </source>
</evidence>
<evidence type="ECO:0000256" key="10">
    <source>
        <dbReference type="ARBA" id="ARBA00023288"/>
    </source>
</evidence>
<proteinExistence type="inferred from homology"/>
<evidence type="ECO:0000256" key="3">
    <source>
        <dbReference type="ARBA" id="ARBA00010742"/>
    </source>
</evidence>